<evidence type="ECO:0000256" key="5">
    <source>
        <dbReference type="ARBA" id="ARBA00022984"/>
    </source>
</evidence>
<dbReference type="PANTHER" id="PTHR41533:SF2">
    <property type="entry name" value="BLR7131 PROTEIN"/>
    <property type="match status" value="1"/>
</dbReference>
<dbReference type="EMBL" id="FOYD01000004">
    <property type="protein sequence ID" value="SFQ81652.1"/>
    <property type="molecule type" value="Genomic_DNA"/>
</dbReference>
<feature type="active site" description="Nucleophile" evidence="7">
    <location>
        <position position="471"/>
    </location>
</feature>
<evidence type="ECO:0000256" key="6">
    <source>
        <dbReference type="ARBA" id="ARBA00023316"/>
    </source>
</evidence>
<evidence type="ECO:0000256" key="1">
    <source>
        <dbReference type="ARBA" id="ARBA00004752"/>
    </source>
</evidence>
<feature type="signal peptide" evidence="8">
    <location>
        <begin position="1"/>
        <end position="35"/>
    </location>
</feature>
<feature type="domain" description="L,D-TPase catalytic" evidence="9">
    <location>
        <begin position="324"/>
        <end position="499"/>
    </location>
</feature>
<dbReference type="PANTHER" id="PTHR41533">
    <property type="entry name" value="L,D-TRANSPEPTIDASE HI_1667-RELATED"/>
    <property type="match status" value="1"/>
</dbReference>
<dbReference type="AlphaFoldDB" id="A0A1I6BL48"/>
<dbReference type="GO" id="GO:0004180">
    <property type="term" value="F:carboxypeptidase activity"/>
    <property type="evidence" value="ECO:0007669"/>
    <property type="project" value="UniProtKB-ARBA"/>
</dbReference>
<dbReference type="Gene3D" id="1.10.101.10">
    <property type="entry name" value="PGBD-like superfamily/PGBD"/>
    <property type="match status" value="1"/>
</dbReference>
<reference evidence="10 11" key="1">
    <citation type="submission" date="2016-10" db="EMBL/GenBank/DDBJ databases">
        <authorList>
            <person name="de Groot N.N."/>
        </authorList>
    </citation>
    <scope>NUCLEOTIDE SEQUENCE [LARGE SCALE GENOMIC DNA]</scope>
    <source>
        <strain evidence="10 11">JCM 18415</strain>
    </source>
</reference>
<protein>
    <submittedName>
        <fullName evidence="10">Murein L,D-transpeptidase YcbB/YkuD</fullName>
    </submittedName>
</protein>
<dbReference type="InterPro" id="IPR045380">
    <property type="entry name" value="LD_TPept_scaffold_dom"/>
</dbReference>
<evidence type="ECO:0000256" key="4">
    <source>
        <dbReference type="ARBA" id="ARBA00022960"/>
    </source>
</evidence>
<dbReference type="InterPro" id="IPR038063">
    <property type="entry name" value="Transpep_catalytic_dom"/>
</dbReference>
<dbReference type="STRING" id="1002526.SAMN05216578_104261"/>
<dbReference type="SUPFAM" id="SSF141523">
    <property type="entry name" value="L,D-transpeptidase catalytic domain-like"/>
    <property type="match status" value="1"/>
</dbReference>
<dbReference type="Gene3D" id="2.40.440.10">
    <property type="entry name" value="L,D-transpeptidase catalytic domain-like"/>
    <property type="match status" value="1"/>
</dbReference>
<keyword evidence="6 7" id="KW-0961">Cell wall biogenesis/degradation</keyword>
<dbReference type="GO" id="GO:0008360">
    <property type="term" value="P:regulation of cell shape"/>
    <property type="evidence" value="ECO:0007669"/>
    <property type="project" value="UniProtKB-UniRule"/>
</dbReference>
<keyword evidence="3" id="KW-0808">Transferase</keyword>
<keyword evidence="5 7" id="KW-0573">Peptidoglycan synthesis</keyword>
<evidence type="ECO:0000313" key="10">
    <source>
        <dbReference type="EMBL" id="SFQ81652.1"/>
    </source>
</evidence>
<accession>A0A1I6BL48</accession>
<dbReference type="InterPro" id="IPR005490">
    <property type="entry name" value="LD_TPept_cat_dom"/>
</dbReference>
<evidence type="ECO:0000256" key="7">
    <source>
        <dbReference type="PROSITE-ProRule" id="PRU01373"/>
    </source>
</evidence>
<comment type="pathway">
    <text evidence="1 7">Cell wall biogenesis; peptidoglycan biosynthesis.</text>
</comment>
<evidence type="ECO:0000259" key="9">
    <source>
        <dbReference type="PROSITE" id="PS52029"/>
    </source>
</evidence>
<dbReference type="SUPFAM" id="SSF47090">
    <property type="entry name" value="PGBD-like"/>
    <property type="match status" value="1"/>
</dbReference>
<dbReference type="InterPro" id="IPR036366">
    <property type="entry name" value="PGBDSf"/>
</dbReference>
<dbReference type="CDD" id="cd16913">
    <property type="entry name" value="YkuD_like"/>
    <property type="match status" value="1"/>
</dbReference>
<dbReference type="PROSITE" id="PS52029">
    <property type="entry name" value="LD_TPASE"/>
    <property type="match status" value="1"/>
</dbReference>
<dbReference type="Pfam" id="PF20142">
    <property type="entry name" value="Scaffold"/>
    <property type="match status" value="1"/>
</dbReference>
<dbReference type="Pfam" id="PF01471">
    <property type="entry name" value="PG_binding_1"/>
    <property type="match status" value="1"/>
</dbReference>
<gene>
    <name evidence="10" type="ORF">SAMN05216578_104261</name>
</gene>
<feature type="active site" description="Proton donor/acceptor" evidence="7">
    <location>
        <position position="452"/>
    </location>
</feature>
<evidence type="ECO:0000256" key="2">
    <source>
        <dbReference type="ARBA" id="ARBA00005992"/>
    </source>
</evidence>
<dbReference type="Pfam" id="PF03734">
    <property type="entry name" value="YkuD"/>
    <property type="match status" value="1"/>
</dbReference>
<dbReference type="Proteomes" id="UP000242815">
    <property type="component" value="Unassembled WGS sequence"/>
</dbReference>
<dbReference type="InterPro" id="IPR002477">
    <property type="entry name" value="Peptidoglycan-bd-like"/>
</dbReference>
<organism evidence="10 11">
    <name type="scientific">Halopseudomonas formosensis</name>
    <dbReference type="NCBI Taxonomy" id="1002526"/>
    <lineage>
        <taxon>Bacteria</taxon>
        <taxon>Pseudomonadati</taxon>
        <taxon>Pseudomonadota</taxon>
        <taxon>Gammaproteobacteria</taxon>
        <taxon>Pseudomonadales</taxon>
        <taxon>Pseudomonadaceae</taxon>
        <taxon>Halopseudomonas</taxon>
    </lineage>
</organism>
<dbReference type="GO" id="GO:0016740">
    <property type="term" value="F:transferase activity"/>
    <property type="evidence" value="ECO:0007669"/>
    <property type="project" value="UniProtKB-KW"/>
</dbReference>
<feature type="chain" id="PRO_5017241272" evidence="8">
    <location>
        <begin position="36"/>
        <end position="555"/>
    </location>
</feature>
<dbReference type="GO" id="GO:0071555">
    <property type="term" value="P:cell wall organization"/>
    <property type="evidence" value="ECO:0007669"/>
    <property type="project" value="UniProtKB-UniRule"/>
</dbReference>
<proteinExistence type="inferred from homology"/>
<dbReference type="UniPathway" id="UPA00219"/>
<comment type="similarity">
    <text evidence="2">Belongs to the YkuD family.</text>
</comment>
<evidence type="ECO:0000256" key="3">
    <source>
        <dbReference type="ARBA" id="ARBA00022679"/>
    </source>
</evidence>
<evidence type="ECO:0000313" key="11">
    <source>
        <dbReference type="Proteomes" id="UP000242815"/>
    </source>
</evidence>
<keyword evidence="8" id="KW-0732">Signal</keyword>
<dbReference type="OrthoDB" id="9778545at2"/>
<dbReference type="InterPro" id="IPR036365">
    <property type="entry name" value="PGBD-like_sf"/>
</dbReference>
<dbReference type="GO" id="GO:0009252">
    <property type="term" value="P:peptidoglycan biosynthetic process"/>
    <property type="evidence" value="ECO:0007669"/>
    <property type="project" value="UniProtKB-UniPathway"/>
</dbReference>
<evidence type="ECO:0000256" key="8">
    <source>
        <dbReference type="SAM" id="SignalP"/>
    </source>
</evidence>
<name>A0A1I6BL48_9GAMM</name>
<sequence>MAEAPKSLKGEYRLLKKCTVLFVSCLGSLVLNAHAEYTVNVPLTPVQDWLQSDSPSDCGLPELRTQKLHEALAELYQAQGYIFIWKNQGLLQDLLEQLAELQSDGLNPAQYMPDIREAEALCAELQISAHYLLALEHLSRGRLNQQEHEPVWESSAMMTPIRESVAQLGILGLESMRNAFEHARPDLPLYLQLRDAFIAMPEAGPQLPPFPDGPLLKPGNDRDPRLRVLMQHMQLRGLLDPEATAGPLDRPLLADDPVQAQPLSYDQVLQEAVRQFQRQQGLQPDAVVGPQTLAALNMTHAQRLQQVRINLERMRWMEARRQYHSLLVNAAGSRALLLEGNEVRWQSRVQSGSPDRATPMLDSRINRVTLNPSWTIPPTILKEDKLPQIRSNPAYFSERNMQVLDHQGNQLDPAQIDWHNPRGILLRQPPGPDNPLGRMVFRFDNPFAVYLHDTPSQSLFARAVRNVSSGCVRVEQASELADYLFYTLDQQQRERIEQRMTSGRTHEIAVRNGPQVLLTYWTAEALEDGSLRFSPDPYSMDEPLAQAYHRAIAQQ</sequence>
<dbReference type="InterPro" id="IPR052905">
    <property type="entry name" value="LD-transpeptidase_YkuD-like"/>
</dbReference>
<keyword evidence="4 7" id="KW-0133">Cell shape</keyword>